<dbReference type="PROSITE" id="PS00028">
    <property type="entry name" value="ZINC_FINGER_C2H2_1"/>
    <property type="match status" value="1"/>
</dbReference>
<dbReference type="SMART" id="SM00355">
    <property type="entry name" value="ZnF_C2H2"/>
    <property type="match status" value="3"/>
</dbReference>
<evidence type="ECO:0000256" key="5">
    <source>
        <dbReference type="ARBA" id="ARBA00023242"/>
    </source>
</evidence>
<accession>A0ABP1RPY0</accession>
<dbReference type="SUPFAM" id="SSF57667">
    <property type="entry name" value="beta-beta-alpha zinc fingers"/>
    <property type="match status" value="1"/>
</dbReference>
<keyword evidence="1" id="KW-0479">Metal-binding</keyword>
<name>A0ABP1RPY0_9HEXA</name>
<dbReference type="InterPro" id="IPR036236">
    <property type="entry name" value="Znf_C2H2_sf"/>
</dbReference>
<evidence type="ECO:0000256" key="7">
    <source>
        <dbReference type="PROSITE-ProRule" id="PRU00042"/>
    </source>
</evidence>
<keyword evidence="4" id="KW-0862">Zinc</keyword>
<dbReference type="EMBL" id="CAXLJM020000093">
    <property type="protein sequence ID" value="CAL8132794.1"/>
    <property type="molecule type" value="Genomic_DNA"/>
</dbReference>
<comment type="caution">
    <text evidence="9">The sequence shown here is derived from an EMBL/GenBank/DDBJ whole genome shotgun (WGS) entry which is preliminary data.</text>
</comment>
<evidence type="ECO:0000256" key="6">
    <source>
        <dbReference type="ARBA" id="ARBA00037948"/>
    </source>
</evidence>
<dbReference type="Proteomes" id="UP001642540">
    <property type="component" value="Unassembled WGS sequence"/>
</dbReference>
<evidence type="ECO:0000313" key="9">
    <source>
        <dbReference type="EMBL" id="CAL8132794.1"/>
    </source>
</evidence>
<evidence type="ECO:0000313" key="10">
    <source>
        <dbReference type="Proteomes" id="UP001642540"/>
    </source>
</evidence>
<dbReference type="Gene3D" id="3.30.160.60">
    <property type="entry name" value="Classic Zinc Finger"/>
    <property type="match status" value="2"/>
</dbReference>
<evidence type="ECO:0000256" key="3">
    <source>
        <dbReference type="ARBA" id="ARBA00022771"/>
    </source>
</evidence>
<dbReference type="Pfam" id="PF00096">
    <property type="entry name" value="zf-C2H2"/>
    <property type="match status" value="1"/>
</dbReference>
<gene>
    <name evidence="9" type="ORF">ODALV1_LOCUS24765</name>
</gene>
<reference evidence="9 10" key="1">
    <citation type="submission" date="2024-08" db="EMBL/GenBank/DDBJ databases">
        <authorList>
            <person name="Cucini C."/>
            <person name="Frati F."/>
        </authorList>
    </citation>
    <scope>NUCLEOTIDE SEQUENCE [LARGE SCALE GENOMIC DNA]</scope>
</reference>
<evidence type="ECO:0000256" key="4">
    <source>
        <dbReference type="ARBA" id="ARBA00022833"/>
    </source>
</evidence>
<evidence type="ECO:0000259" key="8">
    <source>
        <dbReference type="PROSITE" id="PS50157"/>
    </source>
</evidence>
<comment type="similarity">
    <text evidence="6">Belongs to the snail C2H2-type zinc-finger protein family.</text>
</comment>
<dbReference type="InterPro" id="IPR050527">
    <property type="entry name" value="Snail/Krueppel_Znf"/>
</dbReference>
<keyword evidence="3 7" id="KW-0863">Zinc-finger</keyword>
<proteinExistence type="inferred from homology"/>
<keyword evidence="2" id="KW-0677">Repeat</keyword>
<organism evidence="9 10">
    <name type="scientific">Orchesella dallaii</name>
    <dbReference type="NCBI Taxonomy" id="48710"/>
    <lineage>
        <taxon>Eukaryota</taxon>
        <taxon>Metazoa</taxon>
        <taxon>Ecdysozoa</taxon>
        <taxon>Arthropoda</taxon>
        <taxon>Hexapoda</taxon>
        <taxon>Collembola</taxon>
        <taxon>Entomobryomorpha</taxon>
        <taxon>Entomobryoidea</taxon>
        <taxon>Orchesellidae</taxon>
        <taxon>Orchesellinae</taxon>
        <taxon>Orchesella</taxon>
    </lineage>
</organism>
<feature type="domain" description="C2H2-type" evidence="8">
    <location>
        <begin position="23"/>
        <end position="50"/>
    </location>
</feature>
<feature type="domain" description="C2H2-type" evidence="8">
    <location>
        <begin position="51"/>
        <end position="79"/>
    </location>
</feature>
<keyword evidence="5" id="KW-0539">Nucleus</keyword>
<dbReference type="PANTHER" id="PTHR24388:SF46">
    <property type="entry name" value="CCCTC-BINDING FACTOR"/>
    <property type="match status" value="1"/>
</dbReference>
<sequence length="126" mass="15014">MESDCKSPKKSDRVPSNIIEKTKCCTVCEYRTNNMCSLRDHMRTHTNERPFKCSICKSSYRTKSQLQKHVRYFHGPEKRPRKKKPCVFCLKLFDSSDMFVHIKSHIKEKAFSCSILWKGIYQRQRC</sequence>
<dbReference type="PANTHER" id="PTHR24388">
    <property type="entry name" value="ZINC FINGER PROTEIN"/>
    <property type="match status" value="1"/>
</dbReference>
<keyword evidence="10" id="KW-1185">Reference proteome</keyword>
<dbReference type="PROSITE" id="PS50157">
    <property type="entry name" value="ZINC_FINGER_C2H2_2"/>
    <property type="match status" value="2"/>
</dbReference>
<protein>
    <recommendedName>
        <fullName evidence="8">C2H2-type domain-containing protein</fullName>
    </recommendedName>
</protein>
<evidence type="ECO:0000256" key="2">
    <source>
        <dbReference type="ARBA" id="ARBA00022737"/>
    </source>
</evidence>
<dbReference type="InterPro" id="IPR013087">
    <property type="entry name" value="Znf_C2H2_type"/>
</dbReference>
<evidence type="ECO:0000256" key="1">
    <source>
        <dbReference type="ARBA" id="ARBA00022723"/>
    </source>
</evidence>